<reference evidence="1 2" key="1">
    <citation type="journal article" date="2018" name="PLoS Genet.">
        <title>Population sequencing reveals clonal diversity and ancestral inbreeding in the grapevine cultivar Chardonnay.</title>
        <authorList>
            <person name="Roach M.J."/>
            <person name="Johnson D.L."/>
            <person name="Bohlmann J."/>
            <person name="van Vuuren H.J."/>
            <person name="Jones S.J."/>
            <person name="Pretorius I.S."/>
            <person name="Schmidt S.A."/>
            <person name="Borneman A.R."/>
        </authorList>
    </citation>
    <scope>NUCLEOTIDE SEQUENCE [LARGE SCALE GENOMIC DNA]</scope>
    <source>
        <strain evidence="2">cv. Chardonnay</strain>
        <tissue evidence="1">Leaf</tissue>
    </source>
</reference>
<sequence>MAVSLEELLDAPTTMSALAPRSTSTTPSRELLSPSTSFAIIGGFPSSLTAAPKKKPVSRSIKTGLQFSIGRIGRYLKKGHHSQRVGTSAQVYLAAVLE</sequence>
<dbReference type="SUPFAM" id="SSF47113">
    <property type="entry name" value="Histone-fold"/>
    <property type="match status" value="1"/>
</dbReference>
<gene>
    <name evidence="1" type="primary">VvCHDh000742_0</name>
    <name evidence="1" type="ORF">CK203_116209</name>
</gene>
<evidence type="ECO:0000313" key="1">
    <source>
        <dbReference type="EMBL" id="RVW20462.1"/>
    </source>
</evidence>
<proteinExistence type="predicted"/>
<name>A0A438CB33_VITVI</name>
<dbReference type="GO" id="GO:0046982">
    <property type="term" value="F:protein heterodimerization activity"/>
    <property type="evidence" value="ECO:0007669"/>
    <property type="project" value="InterPro"/>
</dbReference>
<accession>A0A438CB33</accession>
<dbReference type="InterPro" id="IPR009072">
    <property type="entry name" value="Histone-fold"/>
</dbReference>
<evidence type="ECO:0000313" key="2">
    <source>
        <dbReference type="Proteomes" id="UP000288805"/>
    </source>
</evidence>
<dbReference type="PANTHER" id="PTHR23430">
    <property type="entry name" value="HISTONE H2A"/>
    <property type="match status" value="1"/>
</dbReference>
<dbReference type="Proteomes" id="UP000288805">
    <property type="component" value="Unassembled WGS sequence"/>
</dbReference>
<dbReference type="GO" id="GO:0003677">
    <property type="term" value="F:DNA binding"/>
    <property type="evidence" value="ECO:0007669"/>
    <property type="project" value="InterPro"/>
</dbReference>
<dbReference type="InterPro" id="IPR002119">
    <property type="entry name" value="Histone_H2A"/>
</dbReference>
<dbReference type="GO" id="GO:0030527">
    <property type="term" value="F:structural constituent of chromatin"/>
    <property type="evidence" value="ECO:0007669"/>
    <property type="project" value="InterPro"/>
</dbReference>
<organism evidence="1 2">
    <name type="scientific">Vitis vinifera</name>
    <name type="common">Grape</name>
    <dbReference type="NCBI Taxonomy" id="29760"/>
    <lineage>
        <taxon>Eukaryota</taxon>
        <taxon>Viridiplantae</taxon>
        <taxon>Streptophyta</taxon>
        <taxon>Embryophyta</taxon>
        <taxon>Tracheophyta</taxon>
        <taxon>Spermatophyta</taxon>
        <taxon>Magnoliopsida</taxon>
        <taxon>eudicotyledons</taxon>
        <taxon>Gunneridae</taxon>
        <taxon>Pentapetalae</taxon>
        <taxon>rosids</taxon>
        <taxon>Vitales</taxon>
        <taxon>Vitaceae</taxon>
        <taxon>Viteae</taxon>
        <taxon>Vitis</taxon>
    </lineage>
</organism>
<protein>
    <submittedName>
        <fullName evidence="1">Putative histone H2A.4</fullName>
    </submittedName>
</protein>
<comment type="caution">
    <text evidence="1">The sequence shown here is derived from an EMBL/GenBank/DDBJ whole genome shotgun (WGS) entry which is preliminary data.</text>
</comment>
<dbReference type="PRINTS" id="PR00620">
    <property type="entry name" value="HISTONEH2A"/>
</dbReference>
<dbReference type="GO" id="GO:0000786">
    <property type="term" value="C:nucleosome"/>
    <property type="evidence" value="ECO:0007669"/>
    <property type="project" value="InterPro"/>
</dbReference>
<dbReference type="EMBL" id="QGNW01002365">
    <property type="protein sequence ID" value="RVW20462.1"/>
    <property type="molecule type" value="Genomic_DNA"/>
</dbReference>
<dbReference type="Gene3D" id="1.10.20.10">
    <property type="entry name" value="Histone, subunit A"/>
    <property type="match status" value="1"/>
</dbReference>
<dbReference type="AlphaFoldDB" id="A0A438CB33"/>